<evidence type="ECO:0000256" key="2">
    <source>
        <dbReference type="SAM" id="MobiDB-lite"/>
    </source>
</evidence>
<reference evidence="4 5" key="1">
    <citation type="journal article" date="2021" name="J. Hered.">
        <title>A chromosome-level genome assembly of the parasitoid wasp, Cotesia glomerata (Hymenoptera: Braconidae).</title>
        <authorList>
            <person name="Pinto B.J."/>
            <person name="Weis J.J."/>
            <person name="Gamble T."/>
            <person name="Ode P.J."/>
            <person name="Paul R."/>
            <person name="Zaspel J.M."/>
        </authorList>
    </citation>
    <scope>NUCLEOTIDE SEQUENCE [LARGE SCALE GENOMIC DNA]</scope>
    <source>
        <strain evidence="4">CgM1</strain>
    </source>
</reference>
<dbReference type="Pfam" id="PF11577">
    <property type="entry name" value="NEMO"/>
    <property type="match status" value="1"/>
</dbReference>
<feature type="region of interest" description="Disordered" evidence="2">
    <location>
        <begin position="269"/>
        <end position="293"/>
    </location>
</feature>
<dbReference type="EMBL" id="JAHXZJ010000374">
    <property type="protein sequence ID" value="KAH0560506.1"/>
    <property type="molecule type" value="Genomic_DNA"/>
</dbReference>
<feature type="domain" description="NF-kappa-B essential modulator NEMO N-terminal" evidence="3">
    <location>
        <begin position="116"/>
        <end position="174"/>
    </location>
</feature>
<dbReference type="GO" id="GO:0043122">
    <property type="term" value="P:regulation of canonical NF-kappaB signal transduction"/>
    <property type="evidence" value="ECO:0007669"/>
    <property type="project" value="TreeGrafter"/>
</dbReference>
<organism evidence="4 5">
    <name type="scientific">Cotesia glomerata</name>
    <name type="common">Lepidopteran parasitic wasp</name>
    <name type="synonym">Apanteles glomeratus</name>
    <dbReference type="NCBI Taxonomy" id="32391"/>
    <lineage>
        <taxon>Eukaryota</taxon>
        <taxon>Metazoa</taxon>
        <taxon>Ecdysozoa</taxon>
        <taxon>Arthropoda</taxon>
        <taxon>Hexapoda</taxon>
        <taxon>Insecta</taxon>
        <taxon>Pterygota</taxon>
        <taxon>Neoptera</taxon>
        <taxon>Endopterygota</taxon>
        <taxon>Hymenoptera</taxon>
        <taxon>Apocrita</taxon>
        <taxon>Ichneumonoidea</taxon>
        <taxon>Braconidae</taxon>
        <taxon>Microgastrinae</taxon>
        <taxon>Cotesia</taxon>
    </lineage>
</organism>
<feature type="region of interest" description="Disordered" evidence="2">
    <location>
        <begin position="375"/>
        <end position="418"/>
    </location>
</feature>
<keyword evidence="5" id="KW-1185">Reference proteome</keyword>
<name>A0AAV7IW44_COTGL</name>
<dbReference type="PANTHER" id="PTHR31553:SF1">
    <property type="entry name" value="NF-KAPPA-B ESSENTIAL MODULATOR"/>
    <property type="match status" value="1"/>
</dbReference>
<protein>
    <recommendedName>
        <fullName evidence="3">NF-kappa-B essential modulator NEMO N-terminal domain-containing protein</fullName>
    </recommendedName>
</protein>
<evidence type="ECO:0000256" key="1">
    <source>
        <dbReference type="SAM" id="Coils"/>
    </source>
</evidence>
<dbReference type="Gene3D" id="1.20.5.390">
    <property type="entry name" value="L1 transposable element, trimerization domain"/>
    <property type="match status" value="1"/>
</dbReference>
<dbReference type="InterPro" id="IPR051301">
    <property type="entry name" value="Optineurin/NFkB_EssMod"/>
</dbReference>
<dbReference type="InterPro" id="IPR021063">
    <property type="entry name" value="NEMO_N"/>
</dbReference>
<evidence type="ECO:0000313" key="4">
    <source>
        <dbReference type="EMBL" id="KAH0560506.1"/>
    </source>
</evidence>
<dbReference type="GO" id="GO:0005737">
    <property type="term" value="C:cytoplasm"/>
    <property type="evidence" value="ECO:0007669"/>
    <property type="project" value="TreeGrafter"/>
</dbReference>
<feature type="compositionally biased region" description="Basic and acidic residues" evidence="2">
    <location>
        <begin position="388"/>
        <end position="402"/>
    </location>
</feature>
<accession>A0AAV7IW44</accession>
<gene>
    <name evidence="4" type="ORF">KQX54_005406</name>
</gene>
<dbReference type="GO" id="GO:0070530">
    <property type="term" value="F:K63-linked polyubiquitin modification-dependent protein binding"/>
    <property type="evidence" value="ECO:0007669"/>
    <property type="project" value="TreeGrafter"/>
</dbReference>
<sequence length="792" mass="91393">MSELTRNSSTDDPKLEPLNNSMSKSLFDSLNLQFDDGKPKFRLNEPSYSTVNIPFQNNLNCDDDDDETSFVVLGKSSMDFINLTSLADYEEIKKKSLNVEPSSIVSTLSQEEIELKVAKLMKENVELKETLTRNNDSMKKHFNTLVSWQNELMKVHGSHKQKFSETCDMISLLKKENAELKNKLTATESMLTSQFTIPENSLVHKQELVGNDLSMKNVNTDVINNSVIKNSFTDDIRDCSSKEVTNNTDMISKDDTDVKNKFTDMKSMMTSSFTPEQNNLSKTSGPKENDNATSIHINSSEFSLLNDFSTESLAKSFEAISLLQKEHSELKMKISDLESSMTSSLTSEQAGNSINQEKKNLSIENQNLSIENQNHCNNSHITDSANHNSKDCSLKKLPKENSTDLEQMTQDKNRNERDMHYQKEIITSLKEQLRLLNENAFTSLQLSPENNAIPEKSQDENYKKFFQHFNHYNEKLSILAKCYGEQTSHFINIQDCLKRCTDTCELLLNNIDSMNLSVETIGSCKEILENCRRSLVDEQIKNISYRQNLIKAQNEFQIIFSDYNSTLHELEILRDEKTKPVEVQYNFEKEKNEITRNLKMLEDEKSQLSLERKNYMAERMILEQEKTNLSEEKSSLNFQSMLYEAQMRTLQDDMKVLQKRHDEMLLENTKLKEELKMKNIEVEGVKARFEISKDDIDMIGHLRQQLELYESDFEEEKRTKQELIREREHLTDQLGKLRDHNQHLLQRLNGPNPAAVPQNSQNGIPVDAFCDTCGLYKMPGQWHGPGWCQAID</sequence>
<evidence type="ECO:0000259" key="3">
    <source>
        <dbReference type="Pfam" id="PF11577"/>
    </source>
</evidence>
<feature type="compositionally biased region" description="Polar residues" evidence="2">
    <location>
        <begin position="375"/>
        <end position="387"/>
    </location>
</feature>
<evidence type="ECO:0000313" key="5">
    <source>
        <dbReference type="Proteomes" id="UP000826195"/>
    </source>
</evidence>
<comment type="caution">
    <text evidence="4">The sequence shown here is derived from an EMBL/GenBank/DDBJ whole genome shotgun (WGS) entry which is preliminary data.</text>
</comment>
<feature type="region of interest" description="Disordered" evidence="2">
    <location>
        <begin position="1"/>
        <end position="20"/>
    </location>
</feature>
<dbReference type="AlphaFoldDB" id="A0AAV7IW44"/>
<dbReference type="GO" id="GO:0005634">
    <property type="term" value="C:nucleus"/>
    <property type="evidence" value="ECO:0007669"/>
    <property type="project" value="TreeGrafter"/>
</dbReference>
<dbReference type="Gene3D" id="1.20.5.990">
    <property type="entry name" value="Nemo cc2-lz domain - 1d5 darpin complex"/>
    <property type="match status" value="1"/>
</dbReference>
<dbReference type="PANTHER" id="PTHR31553">
    <property type="entry name" value="NF-KAPPA-B ESSENTIAL MODULATOR"/>
    <property type="match status" value="1"/>
</dbReference>
<proteinExistence type="predicted"/>
<keyword evidence="1" id="KW-0175">Coiled coil</keyword>
<feature type="coiled-coil region" evidence="1">
    <location>
        <begin position="584"/>
        <end position="740"/>
    </location>
</feature>
<feature type="compositionally biased region" description="Polar residues" evidence="2">
    <location>
        <begin position="269"/>
        <end position="284"/>
    </location>
</feature>
<dbReference type="Proteomes" id="UP000826195">
    <property type="component" value="Unassembled WGS sequence"/>
</dbReference>
<feature type="compositionally biased region" description="Basic and acidic residues" evidence="2">
    <location>
        <begin position="409"/>
        <end position="418"/>
    </location>
</feature>